<feature type="domain" description="Mur ligase central" evidence="10">
    <location>
        <begin position="115"/>
        <end position="285"/>
    </location>
</feature>
<evidence type="ECO:0000259" key="10">
    <source>
        <dbReference type="Pfam" id="PF08245"/>
    </source>
</evidence>
<evidence type="ECO:0000313" key="12">
    <source>
        <dbReference type="Proteomes" id="UP001165393"/>
    </source>
</evidence>
<dbReference type="Proteomes" id="UP001165393">
    <property type="component" value="Unassembled WGS sequence"/>
</dbReference>
<dbReference type="InterPro" id="IPR013221">
    <property type="entry name" value="Mur_ligase_cen"/>
</dbReference>
<keyword evidence="7 8" id="KW-0961">Cell wall biogenesis/degradation</keyword>
<keyword evidence="6 7" id="KW-0067">ATP-binding</keyword>
<evidence type="ECO:0000313" key="11">
    <source>
        <dbReference type="EMBL" id="MCM2678777.1"/>
    </source>
</evidence>
<dbReference type="SUPFAM" id="SSF53244">
    <property type="entry name" value="MurD-like peptide ligases, peptide-binding domain"/>
    <property type="match status" value="1"/>
</dbReference>
<comment type="similarity">
    <text evidence="7">Belongs to the MurCDEF family.</text>
</comment>
<evidence type="ECO:0000256" key="2">
    <source>
        <dbReference type="ARBA" id="ARBA00004752"/>
    </source>
</evidence>
<evidence type="ECO:0000256" key="1">
    <source>
        <dbReference type="ARBA" id="ARBA00004496"/>
    </source>
</evidence>
<dbReference type="GO" id="GO:0008764">
    <property type="term" value="F:UDP-N-acetylmuramoylalanine-D-glutamate ligase activity"/>
    <property type="evidence" value="ECO:0007669"/>
    <property type="project" value="UniProtKB-UniRule"/>
</dbReference>
<feature type="domain" description="Mur ligase C-terminal" evidence="9">
    <location>
        <begin position="307"/>
        <end position="420"/>
    </location>
</feature>
<dbReference type="SUPFAM" id="SSF53623">
    <property type="entry name" value="MurD-like peptide ligases, catalytic domain"/>
    <property type="match status" value="1"/>
</dbReference>
<keyword evidence="3 7" id="KW-0963">Cytoplasm</keyword>
<accession>A0AA41W4I1</accession>
<dbReference type="AlphaFoldDB" id="A0AA41W4I1"/>
<dbReference type="Gene3D" id="3.40.1190.10">
    <property type="entry name" value="Mur-like, catalytic domain"/>
    <property type="match status" value="1"/>
</dbReference>
<sequence>MNNQLSGTIGIVGMGQTGCSVLRWLLAQSCQPMLFDTRQTLPNPAIQIMKHADVALVTHLGALHVAALSQCELLIVSPGLSIADPALKEAALNGTEIIGDVELFCRFDDRPRIAITGSNGKSTVTTLVTEMLNRAGMKAAAIGNIGRPVMDVIDSDDDVLVMELSSFQLETTSSLRASVACFLNVSPDHLDRYDSFEHYATTKAEIYANAQVSVWNRADALTQPSTLERTTSFGLTQPEPEQWGLLEQQGELWLAKGQTQILACIHMPMLGAHNRANALAALACVDGVQANIEKCVAALVEFNGLPHRCQTVLQHDGITWVNDSKATNEGATLAALNGLSGSYDGRLILLAGGDSKGADFCSMRSALNEQVDELICFGKDAIKLANKRQNARLVGNLEEAVDIASSIGKKGDLILLSPACASLDQFSNYMERGDRFAQLAQEVSR</sequence>
<evidence type="ECO:0000256" key="5">
    <source>
        <dbReference type="ARBA" id="ARBA00022741"/>
    </source>
</evidence>
<keyword evidence="7 8" id="KW-0131">Cell cycle</keyword>
<organism evidence="11 12">
    <name type="scientific">Echinimonas agarilytica</name>
    <dbReference type="NCBI Taxonomy" id="1215918"/>
    <lineage>
        <taxon>Bacteria</taxon>
        <taxon>Pseudomonadati</taxon>
        <taxon>Pseudomonadota</taxon>
        <taxon>Gammaproteobacteria</taxon>
        <taxon>Alteromonadales</taxon>
        <taxon>Echinimonadaceae</taxon>
        <taxon>Echinimonas</taxon>
    </lineage>
</organism>
<dbReference type="HAMAP" id="MF_00639">
    <property type="entry name" value="MurD"/>
    <property type="match status" value="1"/>
</dbReference>
<dbReference type="GO" id="GO:0008360">
    <property type="term" value="P:regulation of cell shape"/>
    <property type="evidence" value="ECO:0007669"/>
    <property type="project" value="UniProtKB-KW"/>
</dbReference>
<name>A0AA41W4I1_9GAMM</name>
<gene>
    <name evidence="7 11" type="primary">murD</name>
    <name evidence="11" type="ORF">NAF29_03695</name>
</gene>
<evidence type="ECO:0000259" key="9">
    <source>
        <dbReference type="Pfam" id="PF02875"/>
    </source>
</evidence>
<keyword evidence="7 8" id="KW-0573">Peptidoglycan synthesis</keyword>
<comment type="catalytic activity">
    <reaction evidence="7 8">
        <text>UDP-N-acetyl-alpha-D-muramoyl-L-alanine + D-glutamate + ATP = UDP-N-acetyl-alpha-D-muramoyl-L-alanyl-D-glutamate + ADP + phosphate + H(+)</text>
        <dbReference type="Rhea" id="RHEA:16429"/>
        <dbReference type="ChEBI" id="CHEBI:15378"/>
        <dbReference type="ChEBI" id="CHEBI:29986"/>
        <dbReference type="ChEBI" id="CHEBI:30616"/>
        <dbReference type="ChEBI" id="CHEBI:43474"/>
        <dbReference type="ChEBI" id="CHEBI:83898"/>
        <dbReference type="ChEBI" id="CHEBI:83900"/>
        <dbReference type="ChEBI" id="CHEBI:456216"/>
        <dbReference type="EC" id="6.3.2.9"/>
    </reaction>
</comment>
<comment type="subcellular location">
    <subcellularLocation>
        <location evidence="1 7 8">Cytoplasm</location>
    </subcellularLocation>
</comment>
<dbReference type="GO" id="GO:0051301">
    <property type="term" value="P:cell division"/>
    <property type="evidence" value="ECO:0007669"/>
    <property type="project" value="UniProtKB-KW"/>
</dbReference>
<dbReference type="Pfam" id="PF02875">
    <property type="entry name" value="Mur_ligase_C"/>
    <property type="match status" value="1"/>
</dbReference>
<dbReference type="InterPro" id="IPR036565">
    <property type="entry name" value="Mur-like_cat_sf"/>
</dbReference>
<comment type="pathway">
    <text evidence="2 7 8">Cell wall biogenesis; peptidoglycan biosynthesis.</text>
</comment>
<dbReference type="RefSeq" id="WP_251260131.1">
    <property type="nucleotide sequence ID" value="NZ_JAMQGP010000001.1"/>
</dbReference>
<dbReference type="PANTHER" id="PTHR43692">
    <property type="entry name" value="UDP-N-ACETYLMURAMOYLALANINE--D-GLUTAMATE LIGASE"/>
    <property type="match status" value="1"/>
</dbReference>
<protein>
    <recommendedName>
        <fullName evidence="7 8">UDP-N-acetylmuramoylalanine--D-glutamate ligase</fullName>
        <ecNumber evidence="7 8">6.3.2.9</ecNumber>
    </recommendedName>
    <alternativeName>
        <fullName evidence="7">D-glutamic acid-adding enzyme</fullName>
    </alternativeName>
    <alternativeName>
        <fullName evidence="7">UDP-N-acetylmuramoyl-L-alanyl-D-glutamate synthetase</fullName>
    </alternativeName>
</protein>
<dbReference type="GO" id="GO:0005737">
    <property type="term" value="C:cytoplasm"/>
    <property type="evidence" value="ECO:0007669"/>
    <property type="project" value="UniProtKB-SubCell"/>
</dbReference>
<dbReference type="InterPro" id="IPR005762">
    <property type="entry name" value="MurD"/>
</dbReference>
<feature type="binding site" evidence="7">
    <location>
        <begin position="117"/>
        <end position="123"/>
    </location>
    <ligand>
        <name>ATP</name>
        <dbReference type="ChEBI" id="CHEBI:30616"/>
    </ligand>
</feature>
<keyword evidence="7 8" id="KW-0132">Cell division</keyword>
<dbReference type="NCBIfam" id="TIGR01087">
    <property type="entry name" value="murD"/>
    <property type="match status" value="1"/>
</dbReference>
<dbReference type="SUPFAM" id="SSF51984">
    <property type="entry name" value="MurCD N-terminal domain"/>
    <property type="match status" value="1"/>
</dbReference>
<dbReference type="Pfam" id="PF21799">
    <property type="entry name" value="MurD-like_N"/>
    <property type="match status" value="1"/>
</dbReference>
<evidence type="ECO:0000256" key="8">
    <source>
        <dbReference type="RuleBase" id="RU003664"/>
    </source>
</evidence>
<dbReference type="InterPro" id="IPR036615">
    <property type="entry name" value="Mur_ligase_C_dom_sf"/>
</dbReference>
<keyword evidence="12" id="KW-1185">Reference proteome</keyword>
<evidence type="ECO:0000256" key="3">
    <source>
        <dbReference type="ARBA" id="ARBA00022490"/>
    </source>
</evidence>
<keyword evidence="7 8" id="KW-0133">Cell shape</keyword>
<dbReference type="InterPro" id="IPR004101">
    <property type="entry name" value="Mur_ligase_C"/>
</dbReference>
<dbReference type="Pfam" id="PF08245">
    <property type="entry name" value="Mur_ligase_M"/>
    <property type="match status" value="1"/>
</dbReference>
<proteinExistence type="inferred from homology"/>
<comment type="caution">
    <text evidence="11">The sequence shown here is derived from an EMBL/GenBank/DDBJ whole genome shotgun (WGS) entry which is preliminary data.</text>
</comment>
<dbReference type="GO" id="GO:0071555">
    <property type="term" value="P:cell wall organization"/>
    <property type="evidence" value="ECO:0007669"/>
    <property type="project" value="UniProtKB-KW"/>
</dbReference>
<dbReference type="GO" id="GO:0005524">
    <property type="term" value="F:ATP binding"/>
    <property type="evidence" value="ECO:0007669"/>
    <property type="project" value="UniProtKB-UniRule"/>
</dbReference>
<keyword evidence="5 7" id="KW-0547">Nucleotide-binding</keyword>
<dbReference type="Gene3D" id="3.90.190.20">
    <property type="entry name" value="Mur ligase, C-terminal domain"/>
    <property type="match status" value="1"/>
</dbReference>
<dbReference type="GO" id="GO:0009252">
    <property type="term" value="P:peptidoglycan biosynthetic process"/>
    <property type="evidence" value="ECO:0007669"/>
    <property type="project" value="UniProtKB-UniRule"/>
</dbReference>
<evidence type="ECO:0000256" key="4">
    <source>
        <dbReference type="ARBA" id="ARBA00022598"/>
    </source>
</evidence>
<dbReference type="Gene3D" id="3.40.50.720">
    <property type="entry name" value="NAD(P)-binding Rossmann-like Domain"/>
    <property type="match status" value="1"/>
</dbReference>
<comment type="function">
    <text evidence="7 8">Cell wall formation. Catalyzes the addition of glutamate to the nucleotide precursor UDP-N-acetylmuramoyl-L-alanine (UMA).</text>
</comment>
<dbReference type="EC" id="6.3.2.9" evidence="7 8"/>
<reference evidence="11 12" key="1">
    <citation type="journal article" date="2013" name="Antonie Van Leeuwenhoek">
        <title>Echinimonas agarilytica gen. nov., sp. nov., a new gammaproteobacterium isolated from the sea urchin Strongylocentrotus intermedius.</title>
        <authorList>
            <person name="Nedashkovskaya O.I."/>
            <person name="Stenkova A.M."/>
            <person name="Zhukova N.V."/>
            <person name="Van Trappen S."/>
            <person name="Lee J.S."/>
            <person name="Kim S.B."/>
        </authorList>
    </citation>
    <scope>NUCLEOTIDE SEQUENCE [LARGE SCALE GENOMIC DNA]</scope>
    <source>
        <strain evidence="11 12">KMM 6351</strain>
    </source>
</reference>
<evidence type="ECO:0000256" key="7">
    <source>
        <dbReference type="HAMAP-Rule" id="MF_00639"/>
    </source>
</evidence>
<keyword evidence="4 7" id="KW-0436">Ligase</keyword>
<evidence type="ECO:0000256" key="6">
    <source>
        <dbReference type="ARBA" id="ARBA00022840"/>
    </source>
</evidence>
<dbReference type="EMBL" id="JAMQGP010000001">
    <property type="protein sequence ID" value="MCM2678777.1"/>
    <property type="molecule type" value="Genomic_DNA"/>
</dbReference>
<dbReference type="PANTHER" id="PTHR43692:SF1">
    <property type="entry name" value="UDP-N-ACETYLMURAMOYLALANINE--D-GLUTAMATE LIGASE"/>
    <property type="match status" value="1"/>
</dbReference>